<evidence type="ECO:0008006" key="2">
    <source>
        <dbReference type="Google" id="ProtNLM"/>
    </source>
</evidence>
<protein>
    <recommendedName>
        <fullName evidence="2">AAA+ ATPase domain-containing protein</fullName>
    </recommendedName>
</protein>
<proteinExistence type="predicted"/>
<dbReference type="EMBL" id="BARW01030673">
    <property type="protein sequence ID" value="GAJ08480.1"/>
    <property type="molecule type" value="Genomic_DNA"/>
</dbReference>
<accession>X1VKD6</accession>
<reference evidence="1" key="1">
    <citation type="journal article" date="2014" name="Front. Microbiol.">
        <title>High frequency of phylogenetically diverse reductive dehalogenase-homologous genes in deep subseafloor sedimentary metagenomes.</title>
        <authorList>
            <person name="Kawai M."/>
            <person name="Futagami T."/>
            <person name="Toyoda A."/>
            <person name="Takaki Y."/>
            <person name="Nishi S."/>
            <person name="Hori S."/>
            <person name="Arai W."/>
            <person name="Tsubouchi T."/>
            <person name="Morono Y."/>
            <person name="Uchiyama I."/>
            <person name="Ito T."/>
            <person name="Fujiyama A."/>
            <person name="Inagaki F."/>
            <person name="Takami H."/>
        </authorList>
    </citation>
    <scope>NUCLEOTIDE SEQUENCE</scope>
    <source>
        <strain evidence="1">Expedition CK06-06</strain>
    </source>
</reference>
<dbReference type="InterPro" id="IPR027417">
    <property type="entry name" value="P-loop_NTPase"/>
</dbReference>
<dbReference type="Gene3D" id="3.40.50.300">
    <property type="entry name" value="P-loop containing nucleotide triphosphate hydrolases"/>
    <property type="match status" value="1"/>
</dbReference>
<dbReference type="AlphaFoldDB" id="X1VKD6"/>
<feature type="non-terminal residue" evidence="1">
    <location>
        <position position="1"/>
    </location>
</feature>
<feature type="non-terminal residue" evidence="1">
    <location>
        <position position="248"/>
    </location>
</feature>
<comment type="caution">
    <text evidence="1">The sequence shown here is derived from an EMBL/GenBank/DDBJ whole genome shotgun (WGS) entry which is preliminary data.</text>
</comment>
<sequence>KKELFLEDVFLYPDLRDLNPNNIKEKNVYESIINSDFLEKIEGNSMQSIIIGEEKSGKSALCKSLFLKFFSIGYTPIYINGEEIKVKKIDNFNDLVEKHCKIQYENNPIDLYRQIPKEKKCIIIDDINKSKLNNKSQYELIVEICSLYNNVLVTTNNRFQFEDINLKKENTVFDRIKRYEINEFGVILRRKLLEKWNKLGQENYIQLDDLEIKNSNSEKIIDAIIGRNYVPAYPIYLLTILQSIEVGS</sequence>
<dbReference type="SUPFAM" id="SSF52540">
    <property type="entry name" value="P-loop containing nucleoside triphosphate hydrolases"/>
    <property type="match status" value="1"/>
</dbReference>
<organism evidence="1">
    <name type="scientific">marine sediment metagenome</name>
    <dbReference type="NCBI Taxonomy" id="412755"/>
    <lineage>
        <taxon>unclassified sequences</taxon>
        <taxon>metagenomes</taxon>
        <taxon>ecological metagenomes</taxon>
    </lineage>
</organism>
<name>X1VKD6_9ZZZZ</name>
<evidence type="ECO:0000313" key="1">
    <source>
        <dbReference type="EMBL" id="GAJ08480.1"/>
    </source>
</evidence>
<gene>
    <name evidence="1" type="ORF">S12H4_48984</name>
</gene>